<evidence type="ECO:0000256" key="2">
    <source>
        <dbReference type="SAM" id="MobiDB-lite"/>
    </source>
</evidence>
<feature type="region of interest" description="Disordered" evidence="2">
    <location>
        <begin position="403"/>
        <end position="435"/>
    </location>
</feature>
<feature type="coiled-coil region" evidence="1">
    <location>
        <begin position="323"/>
        <end position="357"/>
    </location>
</feature>
<feature type="coiled-coil region" evidence="1">
    <location>
        <begin position="253"/>
        <end position="287"/>
    </location>
</feature>
<evidence type="ECO:0000313" key="4">
    <source>
        <dbReference type="Proteomes" id="UP000813462"/>
    </source>
</evidence>
<gene>
    <name evidence="3" type="ORF">FEM48_Zijuj02G0049700</name>
</gene>
<dbReference type="EMBL" id="JAEACU010000002">
    <property type="protein sequence ID" value="KAH7542215.1"/>
    <property type="molecule type" value="Genomic_DNA"/>
</dbReference>
<sequence length="435" mass="49822">MDKFTPTSLKISTDELCDKFKEVNKHKIPENVRVERVSENFADDHTGVMIHAYTLSLGARPQDWEVNLEDLEKAVSWKNRDWRYLLDPHNWGRGTVEEEEVTLQAVVNDHSPSLPVEEIINELDKIDQEWGGIAEEVLGRHSASGRSIKEMTTINNIFPNLPPHPPQDNLLHRLDSNNVNPHDQAGTGIDFNVNCMNLLHSSFSEKDIDDQQGIAQQHLSDPFLKDIQLLEHKPFEEVGSEAVQSVQRAEVLVNSLVNRIKCLNATIKELQATIERQNKEHEEFKLGVGKGAVRTEITPKANEKVEYLENKIKEIFQGMENLKKGTEQIKENQKKDKEEMKAELTQVKEINLREQRKGTHYDDHRTSASCTGQIDFFPEHSENPHNDENHIPDLELSLTSGVNVNKNRPREDDLELSLSSHGSRQSGHYKRTRLR</sequence>
<feature type="compositionally biased region" description="Polar residues" evidence="2">
    <location>
        <begin position="417"/>
        <end position="426"/>
    </location>
</feature>
<proteinExistence type="predicted"/>
<evidence type="ECO:0000313" key="3">
    <source>
        <dbReference type="EMBL" id="KAH7542215.1"/>
    </source>
</evidence>
<protein>
    <submittedName>
        <fullName evidence="3">Uncharacterized protein</fullName>
    </submittedName>
</protein>
<reference evidence="3" key="1">
    <citation type="journal article" date="2021" name="Front. Plant Sci.">
        <title>Chromosome-Scale Genome Assembly for Chinese Sour Jujube and Insights Into Its Genome Evolution and Domestication Signature.</title>
        <authorList>
            <person name="Shen L.-Y."/>
            <person name="Luo H."/>
            <person name="Wang X.-L."/>
            <person name="Wang X.-M."/>
            <person name="Qiu X.-J."/>
            <person name="Liu H."/>
            <person name="Zhou S.-S."/>
            <person name="Jia K.-H."/>
            <person name="Nie S."/>
            <person name="Bao Y.-T."/>
            <person name="Zhang R.-G."/>
            <person name="Yun Q.-Z."/>
            <person name="Chai Y.-H."/>
            <person name="Lu J.-Y."/>
            <person name="Li Y."/>
            <person name="Zhao S.-W."/>
            <person name="Mao J.-F."/>
            <person name="Jia S.-G."/>
            <person name="Mao Y.-M."/>
        </authorList>
    </citation>
    <scope>NUCLEOTIDE SEQUENCE</scope>
    <source>
        <strain evidence="3">AT0</strain>
        <tissue evidence="3">Leaf</tissue>
    </source>
</reference>
<keyword evidence="1" id="KW-0175">Coiled coil</keyword>
<dbReference type="AlphaFoldDB" id="A0A978VTS0"/>
<dbReference type="Proteomes" id="UP000813462">
    <property type="component" value="Unassembled WGS sequence"/>
</dbReference>
<accession>A0A978VTS0</accession>
<name>A0A978VTS0_ZIZJJ</name>
<organism evidence="3 4">
    <name type="scientific">Ziziphus jujuba var. spinosa</name>
    <dbReference type="NCBI Taxonomy" id="714518"/>
    <lineage>
        <taxon>Eukaryota</taxon>
        <taxon>Viridiplantae</taxon>
        <taxon>Streptophyta</taxon>
        <taxon>Embryophyta</taxon>
        <taxon>Tracheophyta</taxon>
        <taxon>Spermatophyta</taxon>
        <taxon>Magnoliopsida</taxon>
        <taxon>eudicotyledons</taxon>
        <taxon>Gunneridae</taxon>
        <taxon>Pentapetalae</taxon>
        <taxon>rosids</taxon>
        <taxon>fabids</taxon>
        <taxon>Rosales</taxon>
        <taxon>Rhamnaceae</taxon>
        <taxon>Paliureae</taxon>
        <taxon>Ziziphus</taxon>
    </lineage>
</organism>
<evidence type="ECO:0000256" key="1">
    <source>
        <dbReference type="SAM" id="Coils"/>
    </source>
</evidence>
<comment type="caution">
    <text evidence="3">The sequence shown here is derived from an EMBL/GenBank/DDBJ whole genome shotgun (WGS) entry which is preliminary data.</text>
</comment>